<evidence type="ECO:0008006" key="9">
    <source>
        <dbReference type="Google" id="ProtNLM"/>
    </source>
</evidence>
<dbReference type="PROSITE" id="PS00639">
    <property type="entry name" value="THIOL_PROTEASE_HIS"/>
    <property type="match status" value="1"/>
</dbReference>
<reference evidence="7 8" key="1">
    <citation type="journal article" date="2009" name="Nature">
        <title>The Sorghum bicolor genome and the diversification of grasses.</title>
        <authorList>
            <person name="Paterson A.H."/>
            <person name="Bowers J.E."/>
            <person name="Bruggmann R."/>
            <person name="Dubchak I."/>
            <person name="Grimwood J."/>
            <person name="Gundlach H."/>
            <person name="Haberer G."/>
            <person name="Hellsten U."/>
            <person name="Mitros T."/>
            <person name="Poliakov A."/>
            <person name="Schmutz J."/>
            <person name="Spannagl M."/>
            <person name="Tang H."/>
            <person name="Wang X."/>
            <person name="Wicker T."/>
            <person name="Bharti A.K."/>
            <person name="Chapman J."/>
            <person name="Feltus F.A."/>
            <person name="Gowik U."/>
            <person name="Grigoriev I.V."/>
            <person name="Lyons E."/>
            <person name="Maher C.A."/>
            <person name="Martis M."/>
            <person name="Narechania A."/>
            <person name="Otillar R.P."/>
            <person name="Penning B.W."/>
            <person name="Salamov A.A."/>
            <person name="Wang Y."/>
            <person name="Zhang L."/>
            <person name="Carpita N.C."/>
            <person name="Freeling M."/>
            <person name="Gingle A.R."/>
            <person name="Hash C.T."/>
            <person name="Keller B."/>
            <person name="Klein P."/>
            <person name="Kresovich S."/>
            <person name="McCann M.C."/>
            <person name="Ming R."/>
            <person name="Peterson D.G."/>
            <person name="Mehboob-ur-Rahman"/>
            <person name="Ware D."/>
            <person name="Westhoff P."/>
            <person name="Mayer K.F."/>
            <person name="Messing J."/>
            <person name="Rokhsar D.S."/>
        </authorList>
    </citation>
    <scope>NUCLEOTIDE SEQUENCE [LARGE SCALE GENOMIC DNA]</scope>
    <source>
        <strain evidence="8">cv. BTx623</strain>
    </source>
</reference>
<dbReference type="CDD" id="cd02248">
    <property type="entry name" value="Peptidase_C1A"/>
    <property type="match status" value="1"/>
</dbReference>
<dbReference type="PROSITE" id="PS00640">
    <property type="entry name" value="THIOL_PROTEASE_ASN"/>
    <property type="match status" value="1"/>
</dbReference>
<keyword evidence="8" id="KW-1185">Reference proteome</keyword>
<dbReference type="InterPro" id="IPR038765">
    <property type="entry name" value="Papain-like_cys_pep_sf"/>
</dbReference>
<dbReference type="InterPro" id="IPR013201">
    <property type="entry name" value="Prot_inhib_I29"/>
</dbReference>
<dbReference type="GO" id="GO:0005615">
    <property type="term" value="C:extracellular space"/>
    <property type="evidence" value="ECO:0000318"/>
    <property type="project" value="GO_Central"/>
</dbReference>
<evidence type="ECO:0000313" key="8">
    <source>
        <dbReference type="Proteomes" id="UP000000768"/>
    </source>
</evidence>
<dbReference type="InterPro" id="IPR025661">
    <property type="entry name" value="Pept_asp_AS"/>
</dbReference>
<comment type="similarity">
    <text evidence="1">Belongs to the peptidase C1 family.</text>
</comment>
<feature type="domain" description="Cathepsin propeptide inhibitor" evidence="6">
    <location>
        <begin position="51"/>
        <end position="106"/>
    </location>
</feature>
<feature type="chain" id="PRO_5018664487" description="Cysteine proteinase" evidence="4">
    <location>
        <begin position="31"/>
        <end position="367"/>
    </location>
</feature>
<dbReference type="InParanoid" id="A0A1B6QFW2"/>
<dbReference type="Proteomes" id="UP000000768">
    <property type="component" value="Chromosome 2"/>
</dbReference>
<evidence type="ECO:0000256" key="3">
    <source>
        <dbReference type="SAM" id="MobiDB-lite"/>
    </source>
</evidence>
<keyword evidence="2" id="KW-1015">Disulfide bond</keyword>
<dbReference type="InterPro" id="IPR013128">
    <property type="entry name" value="Peptidase_C1A"/>
</dbReference>
<accession>A0A1B6QFW2</accession>
<dbReference type="InterPro" id="IPR000668">
    <property type="entry name" value="Peptidase_C1A_C"/>
</dbReference>
<sequence>MITMKLQRMGGVVVLAAAAVLLVAVVAVAAEELVPVTDKDLESNTSMWNLYQRWRSVYNVSLDLVETEPRFETFKEDARYVNEFNKRDMTYKVGLNQFSDLTDEELDSGMYTGALPEDADNVSSSIGSSGMTDDDDDELLASAAGKKVPSKWDWRHHGAVTSVKNQGHCGSCWAFSMVASVEGINAIKTGKLRTLSEQEVLDCSDDGSCKGGHTYKAFDHAIKPGLALDHHEHPPYYPAYVAKKKQCRFNPKKPVVKINGKRMMRDTTEAQLRWRVYKQPVSVVVEANRAFKRYSKGVFSGPCGTRLNHAVVVVGYGTTKEGIDYWIVKNSWGKSWGENGYIRMKRHVGTKAGLCGIYIKPMYPIKK</sequence>
<evidence type="ECO:0000259" key="6">
    <source>
        <dbReference type="SMART" id="SM00848"/>
    </source>
</evidence>
<organism evidence="7 8">
    <name type="scientific">Sorghum bicolor</name>
    <name type="common">Sorghum</name>
    <name type="synonym">Sorghum vulgare</name>
    <dbReference type="NCBI Taxonomy" id="4558"/>
    <lineage>
        <taxon>Eukaryota</taxon>
        <taxon>Viridiplantae</taxon>
        <taxon>Streptophyta</taxon>
        <taxon>Embryophyta</taxon>
        <taxon>Tracheophyta</taxon>
        <taxon>Spermatophyta</taxon>
        <taxon>Magnoliopsida</taxon>
        <taxon>Liliopsida</taxon>
        <taxon>Poales</taxon>
        <taxon>Poaceae</taxon>
        <taxon>PACMAD clade</taxon>
        <taxon>Panicoideae</taxon>
        <taxon>Andropogonodae</taxon>
        <taxon>Andropogoneae</taxon>
        <taxon>Sorghinae</taxon>
        <taxon>Sorghum</taxon>
    </lineage>
</organism>
<reference evidence="8" key="2">
    <citation type="journal article" date="2018" name="Plant J.">
        <title>The Sorghum bicolor reference genome: improved assembly, gene annotations, a transcriptome atlas, and signatures of genome organization.</title>
        <authorList>
            <person name="McCormick R.F."/>
            <person name="Truong S.K."/>
            <person name="Sreedasyam A."/>
            <person name="Jenkins J."/>
            <person name="Shu S."/>
            <person name="Sims D."/>
            <person name="Kennedy M."/>
            <person name="Amirebrahimi M."/>
            <person name="Weers B.D."/>
            <person name="McKinley B."/>
            <person name="Mattison A."/>
            <person name="Morishige D.T."/>
            <person name="Grimwood J."/>
            <person name="Schmutz J."/>
            <person name="Mullet J.E."/>
        </authorList>
    </citation>
    <scope>NUCLEOTIDE SEQUENCE [LARGE SCALE GENOMIC DNA]</scope>
    <source>
        <strain evidence="8">cv. BTx623</strain>
    </source>
</reference>
<feature type="compositionally biased region" description="Low complexity" evidence="3">
    <location>
        <begin position="121"/>
        <end position="131"/>
    </location>
</feature>
<evidence type="ECO:0000259" key="5">
    <source>
        <dbReference type="SMART" id="SM00645"/>
    </source>
</evidence>
<name>A0A1B6QFW2_SORBI</name>
<evidence type="ECO:0000256" key="1">
    <source>
        <dbReference type="ARBA" id="ARBA00008455"/>
    </source>
</evidence>
<evidence type="ECO:0000256" key="4">
    <source>
        <dbReference type="SAM" id="SignalP"/>
    </source>
</evidence>
<feature type="domain" description="Peptidase C1A papain C-terminal" evidence="5">
    <location>
        <begin position="148"/>
        <end position="365"/>
    </location>
</feature>
<evidence type="ECO:0000313" key="7">
    <source>
        <dbReference type="EMBL" id="KXG36817.1"/>
    </source>
</evidence>
<dbReference type="AlphaFoldDB" id="A0A1B6QFW2"/>
<protein>
    <recommendedName>
        <fullName evidence="9">Cysteine proteinase</fullName>
    </recommendedName>
</protein>
<feature type="region of interest" description="Disordered" evidence="3">
    <location>
        <begin position="110"/>
        <end position="137"/>
    </location>
</feature>
<gene>
    <name evidence="7" type="ORF">SORBI_3002G397300</name>
</gene>
<dbReference type="SUPFAM" id="SSF54001">
    <property type="entry name" value="Cysteine proteinases"/>
    <property type="match status" value="1"/>
</dbReference>
<dbReference type="Gene3D" id="3.90.70.10">
    <property type="entry name" value="Cysteine proteinases"/>
    <property type="match status" value="1"/>
</dbReference>
<dbReference type="OMA" id="HVPFTDE"/>
<dbReference type="GO" id="GO:0004197">
    <property type="term" value="F:cysteine-type endopeptidase activity"/>
    <property type="evidence" value="ECO:0000318"/>
    <property type="project" value="GO_Central"/>
</dbReference>
<evidence type="ECO:0000256" key="2">
    <source>
        <dbReference type="ARBA" id="ARBA00023157"/>
    </source>
</evidence>
<dbReference type="Gramene" id="KXG36817">
    <property type="protein sequence ID" value="KXG36817"/>
    <property type="gene ID" value="SORBI_3002G397300"/>
</dbReference>
<dbReference type="PANTHER" id="PTHR12411">
    <property type="entry name" value="CYSTEINE PROTEASE FAMILY C1-RELATED"/>
    <property type="match status" value="1"/>
</dbReference>
<feature type="signal peptide" evidence="4">
    <location>
        <begin position="1"/>
        <end position="30"/>
    </location>
</feature>
<dbReference type="GO" id="GO:0051603">
    <property type="term" value="P:proteolysis involved in protein catabolic process"/>
    <property type="evidence" value="ECO:0000318"/>
    <property type="project" value="GO_Central"/>
</dbReference>
<proteinExistence type="inferred from homology"/>
<keyword evidence="4" id="KW-0732">Signal</keyword>
<dbReference type="Pfam" id="PF00112">
    <property type="entry name" value="Peptidase_C1"/>
    <property type="match status" value="1"/>
</dbReference>
<dbReference type="GO" id="GO:0005764">
    <property type="term" value="C:lysosome"/>
    <property type="evidence" value="ECO:0000318"/>
    <property type="project" value="GO_Central"/>
</dbReference>
<dbReference type="SMART" id="SM00848">
    <property type="entry name" value="Inhibitor_I29"/>
    <property type="match status" value="1"/>
</dbReference>
<dbReference type="InterPro" id="IPR025660">
    <property type="entry name" value="Pept_his_AS"/>
</dbReference>
<dbReference type="Pfam" id="PF08246">
    <property type="entry name" value="Inhibitor_I29"/>
    <property type="match status" value="1"/>
</dbReference>
<dbReference type="EMBL" id="CM000761">
    <property type="protein sequence ID" value="KXG36817.1"/>
    <property type="molecule type" value="Genomic_DNA"/>
</dbReference>
<dbReference type="InterPro" id="IPR039417">
    <property type="entry name" value="Peptidase_C1A_papain-like"/>
</dbReference>
<dbReference type="SMART" id="SM00645">
    <property type="entry name" value="Pept_C1"/>
    <property type="match status" value="1"/>
</dbReference>
<dbReference type="PRINTS" id="PR00705">
    <property type="entry name" value="PAPAIN"/>
</dbReference>
<dbReference type="FunFam" id="3.90.70.10:FF:000207">
    <property type="entry name" value="Putative cysteine proteinase"/>
    <property type="match status" value="1"/>
</dbReference>